<evidence type="ECO:0000313" key="3">
    <source>
        <dbReference type="Proteomes" id="UP000250235"/>
    </source>
</evidence>
<accession>A0A2Z7CXU1</accession>
<dbReference type="AlphaFoldDB" id="A0A2Z7CXU1"/>
<feature type="region of interest" description="Disordered" evidence="1">
    <location>
        <begin position="47"/>
        <end position="70"/>
    </location>
</feature>
<dbReference type="Proteomes" id="UP000250235">
    <property type="component" value="Unassembled WGS sequence"/>
</dbReference>
<dbReference type="PANTHER" id="PTHR33257:SF4">
    <property type="entry name" value="EXPRESSED PROTEIN"/>
    <property type="match status" value="1"/>
</dbReference>
<name>A0A2Z7CXU1_9LAMI</name>
<keyword evidence="3" id="KW-1185">Reference proteome</keyword>
<dbReference type="EMBL" id="KQ991562">
    <property type="protein sequence ID" value="KZV51932.1"/>
    <property type="molecule type" value="Genomic_DNA"/>
</dbReference>
<evidence type="ECO:0000256" key="1">
    <source>
        <dbReference type="SAM" id="MobiDB-lite"/>
    </source>
</evidence>
<organism evidence="2 3">
    <name type="scientific">Dorcoceras hygrometricum</name>
    <dbReference type="NCBI Taxonomy" id="472368"/>
    <lineage>
        <taxon>Eukaryota</taxon>
        <taxon>Viridiplantae</taxon>
        <taxon>Streptophyta</taxon>
        <taxon>Embryophyta</taxon>
        <taxon>Tracheophyta</taxon>
        <taxon>Spermatophyta</taxon>
        <taxon>Magnoliopsida</taxon>
        <taxon>eudicotyledons</taxon>
        <taxon>Gunneridae</taxon>
        <taxon>Pentapetalae</taxon>
        <taxon>asterids</taxon>
        <taxon>lamiids</taxon>
        <taxon>Lamiales</taxon>
        <taxon>Gesneriaceae</taxon>
        <taxon>Didymocarpoideae</taxon>
        <taxon>Trichosporeae</taxon>
        <taxon>Loxocarpinae</taxon>
        <taxon>Dorcoceras</taxon>
    </lineage>
</organism>
<evidence type="ECO:0000313" key="2">
    <source>
        <dbReference type="EMBL" id="KZV51932.1"/>
    </source>
</evidence>
<dbReference type="OrthoDB" id="691043at2759"/>
<reference evidence="2 3" key="1">
    <citation type="journal article" date="2015" name="Proc. Natl. Acad. Sci. U.S.A.">
        <title>The resurrection genome of Boea hygrometrica: A blueprint for survival of dehydration.</title>
        <authorList>
            <person name="Xiao L."/>
            <person name="Yang G."/>
            <person name="Zhang L."/>
            <person name="Yang X."/>
            <person name="Zhao S."/>
            <person name="Ji Z."/>
            <person name="Zhou Q."/>
            <person name="Hu M."/>
            <person name="Wang Y."/>
            <person name="Chen M."/>
            <person name="Xu Y."/>
            <person name="Jin H."/>
            <person name="Xiao X."/>
            <person name="Hu G."/>
            <person name="Bao F."/>
            <person name="Hu Y."/>
            <person name="Wan P."/>
            <person name="Li L."/>
            <person name="Deng X."/>
            <person name="Kuang T."/>
            <person name="Xiang C."/>
            <person name="Zhu J.K."/>
            <person name="Oliver M.J."/>
            <person name="He Y."/>
        </authorList>
    </citation>
    <scope>NUCLEOTIDE SEQUENCE [LARGE SCALE GENOMIC DNA]</scope>
    <source>
        <strain evidence="3">cv. XS01</strain>
    </source>
</reference>
<gene>
    <name evidence="2" type="ORF">F511_09196</name>
</gene>
<protein>
    <submittedName>
        <fullName evidence="2">Uncharacterized protein</fullName>
    </submittedName>
</protein>
<sequence length="182" mass="19314">MATQHFPPRSLGIKILTIEDRISADSGSEEPSAVYYGGATGAVPFIWESQPGTPKHNSSHAALPPPLSPPPSHLFSPRTNFCHKKNSNFSNSIISRIPSKKVTASSSVFSSSSLSSSSCPHVVSLGTSPSSMNSNKSGDMGYDPRKISPSSKTCFCPLSGSLRKIRGYCMKSVKKLVLSIVG</sequence>
<dbReference type="PANTHER" id="PTHR33257">
    <property type="entry name" value="OS05G0165500 PROTEIN"/>
    <property type="match status" value="1"/>
</dbReference>
<proteinExistence type="predicted"/>